<feature type="domain" description="ABC transporter" evidence="5">
    <location>
        <begin position="8"/>
        <end position="244"/>
    </location>
</feature>
<dbReference type="SUPFAM" id="SSF52540">
    <property type="entry name" value="P-loop containing nucleoside triphosphate hydrolases"/>
    <property type="match status" value="1"/>
</dbReference>
<comment type="similarity">
    <text evidence="1">Belongs to the ABC transporter superfamily.</text>
</comment>
<dbReference type="InterPro" id="IPR050319">
    <property type="entry name" value="ABC_transp_ATP-bind"/>
</dbReference>
<keyword evidence="4 6" id="KW-0067">ATP-binding</keyword>
<name>A0A3M0I1K2_9ACTN</name>
<evidence type="ECO:0000313" key="6">
    <source>
        <dbReference type="EMBL" id="RMB82654.1"/>
    </source>
</evidence>
<dbReference type="InterPro" id="IPR003593">
    <property type="entry name" value="AAA+_ATPase"/>
</dbReference>
<dbReference type="InterPro" id="IPR027417">
    <property type="entry name" value="P-loop_NTPase"/>
</dbReference>
<dbReference type="OrthoDB" id="8481147at2"/>
<dbReference type="GO" id="GO:0005524">
    <property type="term" value="F:ATP binding"/>
    <property type="evidence" value="ECO:0007669"/>
    <property type="project" value="UniProtKB-KW"/>
</dbReference>
<dbReference type="GO" id="GO:0016887">
    <property type="term" value="F:ATP hydrolysis activity"/>
    <property type="evidence" value="ECO:0007669"/>
    <property type="project" value="InterPro"/>
</dbReference>
<accession>A0A3M0I1K2</accession>
<dbReference type="Proteomes" id="UP000270471">
    <property type="component" value="Unassembled WGS sequence"/>
</dbReference>
<dbReference type="PROSITE" id="PS50893">
    <property type="entry name" value="ABC_TRANSPORTER_2"/>
    <property type="match status" value="1"/>
</dbReference>
<protein>
    <submittedName>
        <fullName evidence="6">ABC transporter ATP-binding protein</fullName>
    </submittedName>
</protein>
<dbReference type="InterPro" id="IPR017871">
    <property type="entry name" value="ABC_transporter-like_CS"/>
</dbReference>
<evidence type="ECO:0000313" key="7">
    <source>
        <dbReference type="Proteomes" id="UP000270471"/>
    </source>
</evidence>
<sequence>MTAPTASLTVSGLTVSYGKAAVLHGVDLDVPAGTVAGIVGESGSGKTTLARCLTGQVTATGGTVTLGGQHLGPRRSVAQRRALQMIYQDPYSSLNPRLTVGQTLQELLAVHRLVPRETRRARATELLDLVGLPAEALRSRPRQFSGGQRQRIAIARALAVEPRVLVADEPTSALDVAVRATILDLFARLRDTLGVSIVLISHDLSVVAHLCDTVTVLRDGRVVEHGSATDVLRHPRQEYTRSLIAAVPRLPHPGPQEASA</sequence>
<comment type="caution">
    <text evidence="6">The sequence shown here is derived from an EMBL/GenBank/DDBJ whole genome shotgun (WGS) entry which is preliminary data.</text>
</comment>
<keyword evidence="7" id="KW-1185">Reference proteome</keyword>
<proteinExistence type="inferred from homology"/>
<organism evidence="6 7">
    <name type="scientific">Streptomyces shenzhenensis</name>
    <dbReference type="NCBI Taxonomy" id="943815"/>
    <lineage>
        <taxon>Bacteria</taxon>
        <taxon>Bacillati</taxon>
        <taxon>Actinomycetota</taxon>
        <taxon>Actinomycetes</taxon>
        <taxon>Kitasatosporales</taxon>
        <taxon>Streptomycetaceae</taxon>
        <taxon>Streptomyces</taxon>
    </lineage>
</organism>
<dbReference type="SMART" id="SM00382">
    <property type="entry name" value="AAA"/>
    <property type="match status" value="1"/>
</dbReference>
<evidence type="ECO:0000259" key="5">
    <source>
        <dbReference type="PROSITE" id="PS50893"/>
    </source>
</evidence>
<dbReference type="PANTHER" id="PTHR43776">
    <property type="entry name" value="TRANSPORT ATP-BINDING PROTEIN"/>
    <property type="match status" value="1"/>
</dbReference>
<dbReference type="EMBL" id="PENI01000021">
    <property type="protein sequence ID" value="RMB82654.1"/>
    <property type="molecule type" value="Genomic_DNA"/>
</dbReference>
<dbReference type="RefSeq" id="WP_121892569.1">
    <property type="nucleotide sequence ID" value="NZ_PENI01000021.1"/>
</dbReference>
<dbReference type="Gene3D" id="3.40.50.300">
    <property type="entry name" value="P-loop containing nucleotide triphosphate hydrolases"/>
    <property type="match status" value="1"/>
</dbReference>
<evidence type="ECO:0000256" key="1">
    <source>
        <dbReference type="ARBA" id="ARBA00005417"/>
    </source>
</evidence>
<dbReference type="Pfam" id="PF00005">
    <property type="entry name" value="ABC_tran"/>
    <property type="match status" value="1"/>
</dbReference>
<evidence type="ECO:0000256" key="2">
    <source>
        <dbReference type="ARBA" id="ARBA00022448"/>
    </source>
</evidence>
<dbReference type="PROSITE" id="PS00211">
    <property type="entry name" value="ABC_TRANSPORTER_1"/>
    <property type="match status" value="1"/>
</dbReference>
<keyword evidence="2" id="KW-0813">Transport</keyword>
<dbReference type="GO" id="GO:0055085">
    <property type="term" value="P:transmembrane transport"/>
    <property type="evidence" value="ECO:0007669"/>
    <property type="project" value="UniProtKB-ARBA"/>
</dbReference>
<evidence type="ECO:0000256" key="3">
    <source>
        <dbReference type="ARBA" id="ARBA00022741"/>
    </source>
</evidence>
<reference evidence="6 7" key="1">
    <citation type="submission" date="2017-11" db="EMBL/GenBank/DDBJ databases">
        <title>Draft genome of actinobacteria isolated from guarana (Paullinia cupana (Mart.) Ducke.</title>
        <authorList>
            <person name="Siqueira K.A."/>
            <person name="Liotti R.G."/>
            <person name="Mendes T.A.O."/>
            <person name="Soares M.A."/>
        </authorList>
    </citation>
    <scope>NUCLEOTIDE SEQUENCE [LARGE SCALE GENOMIC DNA]</scope>
    <source>
        <strain evidence="6 7">193</strain>
    </source>
</reference>
<gene>
    <name evidence="6" type="ORF">CTZ28_28300</name>
</gene>
<evidence type="ECO:0000256" key="4">
    <source>
        <dbReference type="ARBA" id="ARBA00022840"/>
    </source>
</evidence>
<dbReference type="CDD" id="cd03257">
    <property type="entry name" value="ABC_NikE_OppD_transporters"/>
    <property type="match status" value="1"/>
</dbReference>
<dbReference type="InterPro" id="IPR003439">
    <property type="entry name" value="ABC_transporter-like_ATP-bd"/>
</dbReference>
<keyword evidence="3" id="KW-0547">Nucleotide-binding</keyword>
<dbReference type="PANTHER" id="PTHR43776:SF7">
    <property type="entry name" value="D,D-DIPEPTIDE TRANSPORT ATP-BINDING PROTEIN DDPF-RELATED"/>
    <property type="match status" value="1"/>
</dbReference>
<dbReference type="AlphaFoldDB" id="A0A3M0I1K2"/>